<gene>
    <name evidence="1" type="ORF">DID88_004496</name>
</gene>
<reference evidence="1 2" key="1">
    <citation type="submission" date="2018-06" db="EMBL/GenBank/DDBJ databases">
        <title>Genome Sequence of the Brown Rot Fungal Pathogen Monilinia fructigena.</title>
        <authorList>
            <person name="Landi L."/>
            <person name="De Miccolis Angelini R.M."/>
            <person name="Pollastro S."/>
            <person name="Abate D."/>
            <person name="Faretra F."/>
            <person name="Romanazzi G."/>
        </authorList>
    </citation>
    <scope>NUCLEOTIDE SEQUENCE [LARGE SCALE GENOMIC DNA]</scope>
    <source>
        <strain evidence="1 2">Mfrg269</strain>
    </source>
</reference>
<keyword evidence="2" id="KW-1185">Reference proteome</keyword>
<name>A0A395IR95_9HELO</name>
<comment type="caution">
    <text evidence="1">The sequence shown here is derived from an EMBL/GenBank/DDBJ whole genome shotgun (WGS) entry which is preliminary data.</text>
</comment>
<accession>A0A395IR95</accession>
<evidence type="ECO:0000313" key="2">
    <source>
        <dbReference type="Proteomes" id="UP000249056"/>
    </source>
</evidence>
<protein>
    <submittedName>
        <fullName evidence="1">Uncharacterized protein</fullName>
    </submittedName>
</protein>
<dbReference type="EMBL" id="QKRW01000023">
    <property type="protein sequence ID" value="RAL62651.1"/>
    <property type="molecule type" value="Genomic_DNA"/>
</dbReference>
<sequence length="74" mass="8508">MLYKLQGTSWFPYGAKQEDFNAEKITGKTNVKKLEYQMMIAFYLIARHKCGQEHVKKVAGGQYFEQPVVAASNF</sequence>
<dbReference type="AlphaFoldDB" id="A0A395IR95"/>
<proteinExistence type="predicted"/>
<organism evidence="1 2">
    <name type="scientific">Monilinia fructigena</name>
    <dbReference type="NCBI Taxonomy" id="38457"/>
    <lineage>
        <taxon>Eukaryota</taxon>
        <taxon>Fungi</taxon>
        <taxon>Dikarya</taxon>
        <taxon>Ascomycota</taxon>
        <taxon>Pezizomycotina</taxon>
        <taxon>Leotiomycetes</taxon>
        <taxon>Helotiales</taxon>
        <taxon>Sclerotiniaceae</taxon>
        <taxon>Monilinia</taxon>
    </lineage>
</organism>
<evidence type="ECO:0000313" key="1">
    <source>
        <dbReference type="EMBL" id="RAL62651.1"/>
    </source>
</evidence>
<dbReference type="Proteomes" id="UP000249056">
    <property type="component" value="Unassembled WGS sequence"/>
</dbReference>